<dbReference type="EMBL" id="BTGU01000012">
    <property type="protein sequence ID" value="GMN41438.1"/>
    <property type="molecule type" value="Genomic_DNA"/>
</dbReference>
<dbReference type="AlphaFoldDB" id="A0AA88D031"/>
<reference evidence="2" key="1">
    <citation type="submission" date="2023-07" db="EMBL/GenBank/DDBJ databases">
        <title>draft genome sequence of fig (Ficus carica).</title>
        <authorList>
            <person name="Takahashi T."/>
            <person name="Nishimura K."/>
        </authorList>
    </citation>
    <scope>NUCLEOTIDE SEQUENCE</scope>
</reference>
<evidence type="ECO:0000313" key="2">
    <source>
        <dbReference type="EMBL" id="GMN41438.1"/>
    </source>
</evidence>
<sequence>MERSLAMQYSLGSHHAAATIVWDTPFTDDDLLFPRCLQAMRIPTGIFPAGRSFGDNMDAAEKEQEDHRVDDHRRSARNFDCPPRDVVAFSG</sequence>
<proteinExistence type="predicted"/>
<dbReference type="Proteomes" id="UP001187192">
    <property type="component" value="Unassembled WGS sequence"/>
</dbReference>
<keyword evidence="3" id="KW-1185">Reference proteome</keyword>
<comment type="caution">
    <text evidence="2">The sequence shown here is derived from an EMBL/GenBank/DDBJ whole genome shotgun (WGS) entry which is preliminary data.</text>
</comment>
<feature type="region of interest" description="Disordered" evidence="1">
    <location>
        <begin position="53"/>
        <end position="78"/>
    </location>
</feature>
<accession>A0AA88D031</accession>
<evidence type="ECO:0000313" key="3">
    <source>
        <dbReference type="Proteomes" id="UP001187192"/>
    </source>
</evidence>
<feature type="compositionally biased region" description="Basic and acidic residues" evidence="1">
    <location>
        <begin position="59"/>
        <end position="73"/>
    </location>
</feature>
<evidence type="ECO:0000256" key="1">
    <source>
        <dbReference type="SAM" id="MobiDB-lite"/>
    </source>
</evidence>
<name>A0AA88D031_FICCA</name>
<organism evidence="2 3">
    <name type="scientific">Ficus carica</name>
    <name type="common">Common fig</name>
    <dbReference type="NCBI Taxonomy" id="3494"/>
    <lineage>
        <taxon>Eukaryota</taxon>
        <taxon>Viridiplantae</taxon>
        <taxon>Streptophyta</taxon>
        <taxon>Embryophyta</taxon>
        <taxon>Tracheophyta</taxon>
        <taxon>Spermatophyta</taxon>
        <taxon>Magnoliopsida</taxon>
        <taxon>eudicotyledons</taxon>
        <taxon>Gunneridae</taxon>
        <taxon>Pentapetalae</taxon>
        <taxon>rosids</taxon>
        <taxon>fabids</taxon>
        <taxon>Rosales</taxon>
        <taxon>Moraceae</taxon>
        <taxon>Ficeae</taxon>
        <taxon>Ficus</taxon>
    </lineage>
</organism>
<gene>
    <name evidence="2" type="ORF">TIFTF001_010664</name>
</gene>
<protein>
    <submittedName>
        <fullName evidence="2">Uncharacterized protein</fullName>
    </submittedName>
</protein>